<proteinExistence type="predicted"/>
<reference evidence="1 2" key="1">
    <citation type="journal article" date="2014" name="Genome Announc.">
        <title>Draft Genome Sequence of Fervidicella metallireducens Strain AeBT, an Iron-Reducing Thermoanaerobe from the Great Artesian Basin.</title>
        <authorList>
            <person name="Patel B.K."/>
        </authorList>
    </citation>
    <scope>NUCLEOTIDE SEQUENCE [LARGE SCALE GENOMIC DNA]</scope>
    <source>
        <strain evidence="1 2">AeB</strain>
    </source>
</reference>
<dbReference type="Proteomes" id="UP000019681">
    <property type="component" value="Unassembled WGS sequence"/>
</dbReference>
<name>A0A017RWN8_9CLOT</name>
<protein>
    <submittedName>
        <fullName evidence="1">Uncharacterized protein</fullName>
    </submittedName>
</protein>
<sequence length="65" mass="7706">MIKSTDHGLNADFLKLFDYVYSKVNNEFKKSNLIDLQNHVILETNNGRYVINYSNILPEFKQLKR</sequence>
<comment type="caution">
    <text evidence="1">The sequence shown here is derived from an EMBL/GenBank/DDBJ whole genome shotgun (WGS) entry which is preliminary data.</text>
</comment>
<dbReference type="EMBL" id="AZQP01000013">
    <property type="protein sequence ID" value="EYE88824.1"/>
    <property type="molecule type" value="Genomic_DNA"/>
</dbReference>
<evidence type="ECO:0000313" key="1">
    <source>
        <dbReference type="EMBL" id="EYE88824.1"/>
    </source>
</evidence>
<organism evidence="1 2">
    <name type="scientific">Fervidicella metallireducens AeB</name>
    <dbReference type="NCBI Taxonomy" id="1403537"/>
    <lineage>
        <taxon>Bacteria</taxon>
        <taxon>Bacillati</taxon>
        <taxon>Bacillota</taxon>
        <taxon>Clostridia</taxon>
        <taxon>Eubacteriales</taxon>
        <taxon>Clostridiaceae</taxon>
        <taxon>Fervidicella</taxon>
    </lineage>
</organism>
<evidence type="ECO:0000313" key="2">
    <source>
        <dbReference type="Proteomes" id="UP000019681"/>
    </source>
</evidence>
<gene>
    <name evidence="1" type="ORF">Q428_05965</name>
</gene>
<dbReference type="RefSeq" id="WP_341349012.1">
    <property type="nucleotide sequence ID" value="NZ_AZQP01000013.1"/>
</dbReference>
<dbReference type="STRING" id="1403537.Q428_05965"/>
<dbReference type="AlphaFoldDB" id="A0A017RWN8"/>
<keyword evidence="2" id="KW-1185">Reference proteome</keyword>
<accession>A0A017RWN8</accession>